<dbReference type="GO" id="GO:0000160">
    <property type="term" value="P:phosphorelay signal transduction system"/>
    <property type="evidence" value="ECO:0007669"/>
    <property type="project" value="UniProtKB-UniRule"/>
</dbReference>
<evidence type="ECO:0000313" key="10">
    <source>
        <dbReference type="Proteomes" id="UP000238479"/>
    </source>
</evidence>
<dbReference type="GO" id="GO:0005634">
    <property type="term" value="C:nucleus"/>
    <property type="evidence" value="ECO:0007669"/>
    <property type="project" value="UniProtKB-SubCell"/>
</dbReference>
<evidence type="ECO:0000256" key="1">
    <source>
        <dbReference type="ARBA" id="ARBA00022490"/>
    </source>
</evidence>
<accession>A0A2P6RBM6</accession>
<dbReference type="Proteomes" id="UP000238479">
    <property type="component" value="Chromosome 3"/>
</dbReference>
<dbReference type="OrthoDB" id="1673781at2759"/>
<dbReference type="Pfam" id="PF01627">
    <property type="entry name" value="Hpt"/>
    <property type="match status" value="1"/>
</dbReference>
<dbReference type="InterPro" id="IPR045871">
    <property type="entry name" value="AHP1-5/YPD1"/>
</dbReference>
<feature type="modified residue" description="Phosphohistidine" evidence="6">
    <location>
        <position position="80"/>
    </location>
</feature>
<comment type="domain">
    <text evidence="7">Histidine-containing phosphotransfer domain (HPt) contains an active histidine that mediates the phosphotransfer.</text>
</comment>
<comment type="function">
    <text evidence="7">Functions as a two-component phosphorelay mediators between cytokinin sensor histidine kinases and response regulators (B-type ARRs). Plays an important role in propagating cytokinin signal transduction.</text>
</comment>
<dbReference type="Gramene" id="PRQ43834">
    <property type="protein sequence ID" value="PRQ43834"/>
    <property type="gene ID" value="RchiOBHm_Chr3g0472651"/>
</dbReference>
<keyword evidence="5" id="KW-0539">Nucleus</keyword>
<gene>
    <name evidence="9" type="ORF">RchiOBHm_Chr3g0472651</name>
</gene>
<dbReference type="SUPFAM" id="SSF47226">
    <property type="entry name" value="Histidine-containing phosphotransfer domain, HPT domain"/>
    <property type="match status" value="1"/>
</dbReference>
<dbReference type="STRING" id="74649.A0A2P6RBM6"/>
<organism evidence="9 10">
    <name type="scientific">Rosa chinensis</name>
    <name type="common">China rose</name>
    <dbReference type="NCBI Taxonomy" id="74649"/>
    <lineage>
        <taxon>Eukaryota</taxon>
        <taxon>Viridiplantae</taxon>
        <taxon>Streptophyta</taxon>
        <taxon>Embryophyta</taxon>
        <taxon>Tracheophyta</taxon>
        <taxon>Spermatophyta</taxon>
        <taxon>Magnoliopsida</taxon>
        <taxon>eudicotyledons</taxon>
        <taxon>Gunneridae</taxon>
        <taxon>Pentapetalae</taxon>
        <taxon>rosids</taxon>
        <taxon>fabids</taxon>
        <taxon>Rosales</taxon>
        <taxon>Rosaceae</taxon>
        <taxon>Rosoideae</taxon>
        <taxon>Rosoideae incertae sedis</taxon>
        <taxon>Rosa</taxon>
    </lineage>
</organism>
<dbReference type="InterPro" id="IPR036641">
    <property type="entry name" value="HPT_dom_sf"/>
</dbReference>
<name>A0A2P6RBM6_ROSCH</name>
<keyword evidence="1" id="KW-0963">Cytoplasm</keyword>
<keyword evidence="10" id="KW-1185">Reference proteome</keyword>
<comment type="subcellular location">
    <subcellularLocation>
        <location evidence="7">Cytoplasm</location>
        <location evidence="7">Cytosol</location>
    </subcellularLocation>
    <subcellularLocation>
        <location evidence="7">Nucleus</location>
    </subcellularLocation>
</comment>
<keyword evidence="9" id="KW-0418">Kinase</keyword>
<keyword evidence="6" id="KW-0597">Phosphoprotein</keyword>
<proteinExistence type="predicted"/>
<dbReference type="PANTHER" id="PTHR28242">
    <property type="entry name" value="PHOSPHORELAY INTERMEDIATE PROTEIN YPD1"/>
    <property type="match status" value="1"/>
</dbReference>
<dbReference type="OMA" id="CEEQVEF"/>
<dbReference type="EMBL" id="PDCK01000041">
    <property type="protein sequence ID" value="PRQ43834.1"/>
    <property type="molecule type" value="Genomic_DNA"/>
</dbReference>
<comment type="caution">
    <text evidence="9">The sequence shown here is derived from an EMBL/GenBank/DDBJ whole genome shotgun (WGS) entry which is preliminary data.</text>
</comment>
<dbReference type="AlphaFoldDB" id="A0A2P6RBM6"/>
<reference evidence="9 10" key="1">
    <citation type="journal article" date="2018" name="Nat. Genet.">
        <title>The Rosa genome provides new insights in the design of modern roses.</title>
        <authorList>
            <person name="Bendahmane M."/>
        </authorList>
    </citation>
    <scope>NUCLEOTIDE SEQUENCE [LARGE SCALE GENOMIC DNA]</scope>
    <source>
        <strain evidence="10">cv. Old Blush</strain>
    </source>
</reference>
<dbReference type="GO" id="GO:0009927">
    <property type="term" value="F:histidine phosphotransfer kinase activity"/>
    <property type="evidence" value="ECO:0007669"/>
    <property type="project" value="UniProtKB-UniRule"/>
</dbReference>
<evidence type="ECO:0000256" key="4">
    <source>
        <dbReference type="ARBA" id="ARBA00023012"/>
    </source>
</evidence>
<keyword evidence="9" id="KW-0808">Transferase</keyword>
<dbReference type="Gene3D" id="1.20.120.160">
    <property type="entry name" value="HPT domain"/>
    <property type="match status" value="1"/>
</dbReference>
<evidence type="ECO:0000256" key="7">
    <source>
        <dbReference type="RuleBase" id="RU369004"/>
    </source>
</evidence>
<evidence type="ECO:0000256" key="3">
    <source>
        <dbReference type="ARBA" id="ARBA00022990"/>
    </source>
</evidence>
<dbReference type="GO" id="GO:0043424">
    <property type="term" value="F:protein histidine kinase binding"/>
    <property type="evidence" value="ECO:0007669"/>
    <property type="project" value="UniProtKB-UniRule"/>
</dbReference>
<protein>
    <recommendedName>
        <fullName evidence="7">Histidine-containing phosphotransfer protein</fullName>
    </recommendedName>
</protein>
<evidence type="ECO:0000256" key="6">
    <source>
        <dbReference type="PROSITE-ProRule" id="PRU00110"/>
    </source>
</evidence>
<evidence type="ECO:0000313" key="9">
    <source>
        <dbReference type="EMBL" id="PRQ43834.1"/>
    </source>
</evidence>
<dbReference type="GO" id="GO:0005829">
    <property type="term" value="C:cytosol"/>
    <property type="evidence" value="ECO:0007669"/>
    <property type="project" value="UniProtKB-SubCell"/>
</dbReference>
<keyword evidence="3" id="KW-0007">Acetylation</keyword>
<dbReference type="PROSITE" id="PS50894">
    <property type="entry name" value="HPT"/>
    <property type="match status" value="1"/>
</dbReference>
<dbReference type="FunFam" id="1.20.120.160:FF:000001">
    <property type="entry name" value="Histidine-containing phosphotransfer protein 1"/>
    <property type="match status" value="1"/>
</dbReference>
<evidence type="ECO:0000256" key="2">
    <source>
        <dbReference type="ARBA" id="ARBA00022864"/>
    </source>
</evidence>
<keyword evidence="2 7" id="KW-0932">Cytokinin signaling pathway</keyword>
<evidence type="ECO:0000259" key="8">
    <source>
        <dbReference type="PROSITE" id="PS50894"/>
    </source>
</evidence>
<dbReference type="InterPro" id="IPR008207">
    <property type="entry name" value="Sig_transdc_His_kin_Hpt_dom"/>
</dbReference>
<evidence type="ECO:0000256" key="5">
    <source>
        <dbReference type="ARBA" id="ARBA00023242"/>
    </source>
</evidence>
<feature type="domain" description="HPt" evidence="8">
    <location>
        <begin position="39"/>
        <end position="142"/>
    </location>
</feature>
<dbReference type="PANTHER" id="PTHR28242:SF30">
    <property type="entry name" value="HISTIDINE-CONTAINING PHOSPHOTRANSFER PROTEIN 2"/>
    <property type="match status" value="1"/>
</dbReference>
<sequence length="165" mass="18637">MALPGLKQQLQHLIESMVNEGILVEQQFAQVQELKTSDNPNFVSQILNDFCDGAETSITNLNKFLCEEQVEFDKLDTSIHLLKGSSSSIGAYQMRLATVDLVKAVDEKDKEMSLEALKKVTHEYLRIQYKLQTIIQLENKMYDIESKPLLHDGNCAAGPSYTKDI</sequence>
<keyword evidence="4 7" id="KW-0902">Two-component regulatory system</keyword>
<dbReference type="GO" id="GO:0009736">
    <property type="term" value="P:cytokinin-activated signaling pathway"/>
    <property type="evidence" value="ECO:0007669"/>
    <property type="project" value="UniProtKB-KW"/>
</dbReference>